<dbReference type="STRING" id="218672.SAMN04489759_102155"/>
<dbReference type="OrthoDB" id="7871639at2"/>
<feature type="chain" id="PRO_5011443666" description="D-galactarate dehydratase / Altronate hydrolase, C terminus" evidence="2">
    <location>
        <begin position="22"/>
        <end position="168"/>
    </location>
</feature>
<dbReference type="Proteomes" id="UP000199399">
    <property type="component" value="Unassembled WGS sequence"/>
</dbReference>
<proteinExistence type="predicted"/>
<name>A0A1G7KZ46_9RHOB</name>
<feature type="signal peptide" evidence="2">
    <location>
        <begin position="1"/>
        <end position="21"/>
    </location>
</feature>
<sequence>MTRILFPLFAAAALSGCGSFADRLGLGEDRPDPDVSAATEAAAPAPSVEASATPVLTSGANSAESLDTTTAEEREAATKPPTAAGASLGETVVSLGSATEPGLWIKTPLVQNEMPGRVTNPANGKSAAVTLIPIEGPATAGSRMSLPALRLIGASLTDLTTVEVSAAG</sequence>
<dbReference type="EMBL" id="FNBP01000002">
    <property type="protein sequence ID" value="SDF42130.1"/>
    <property type="molecule type" value="Genomic_DNA"/>
</dbReference>
<reference evidence="4" key="1">
    <citation type="submission" date="2016-10" db="EMBL/GenBank/DDBJ databases">
        <authorList>
            <person name="Varghese N."/>
            <person name="Submissions S."/>
        </authorList>
    </citation>
    <scope>NUCLEOTIDE SEQUENCE [LARGE SCALE GENOMIC DNA]</scope>
    <source>
        <strain evidence="4">DSM 16477</strain>
    </source>
</reference>
<evidence type="ECO:0008006" key="5">
    <source>
        <dbReference type="Google" id="ProtNLM"/>
    </source>
</evidence>
<dbReference type="RefSeq" id="WP_093739451.1">
    <property type="nucleotide sequence ID" value="NZ_FNBP01000002.1"/>
</dbReference>
<feature type="compositionally biased region" description="Low complexity" evidence="1">
    <location>
        <begin position="35"/>
        <end position="55"/>
    </location>
</feature>
<evidence type="ECO:0000313" key="4">
    <source>
        <dbReference type="Proteomes" id="UP000199399"/>
    </source>
</evidence>
<organism evidence="3 4">
    <name type="scientific">Sulfitobacter delicatus</name>
    <dbReference type="NCBI Taxonomy" id="218672"/>
    <lineage>
        <taxon>Bacteria</taxon>
        <taxon>Pseudomonadati</taxon>
        <taxon>Pseudomonadota</taxon>
        <taxon>Alphaproteobacteria</taxon>
        <taxon>Rhodobacterales</taxon>
        <taxon>Roseobacteraceae</taxon>
        <taxon>Sulfitobacter</taxon>
    </lineage>
</organism>
<keyword evidence="4" id="KW-1185">Reference proteome</keyword>
<evidence type="ECO:0000313" key="3">
    <source>
        <dbReference type="EMBL" id="SDF42130.1"/>
    </source>
</evidence>
<keyword evidence="2" id="KW-0732">Signal</keyword>
<gene>
    <name evidence="3" type="ORF">SAMN04489759_102155</name>
</gene>
<evidence type="ECO:0000256" key="1">
    <source>
        <dbReference type="SAM" id="MobiDB-lite"/>
    </source>
</evidence>
<evidence type="ECO:0000256" key="2">
    <source>
        <dbReference type="SAM" id="SignalP"/>
    </source>
</evidence>
<dbReference type="PROSITE" id="PS51257">
    <property type="entry name" value="PROKAR_LIPOPROTEIN"/>
    <property type="match status" value="1"/>
</dbReference>
<protein>
    <recommendedName>
        <fullName evidence="5">D-galactarate dehydratase / Altronate hydrolase, C terminus</fullName>
    </recommendedName>
</protein>
<accession>A0A1G7KZ46</accession>
<dbReference type="AlphaFoldDB" id="A0A1G7KZ46"/>
<feature type="compositionally biased region" description="Polar residues" evidence="1">
    <location>
        <begin position="56"/>
        <end position="67"/>
    </location>
</feature>
<feature type="region of interest" description="Disordered" evidence="1">
    <location>
        <begin position="25"/>
        <end position="90"/>
    </location>
</feature>